<evidence type="ECO:0000313" key="1">
    <source>
        <dbReference type="EMBL" id="KAF1022343.1"/>
    </source>
</evidence>
<organism evidence="1 2">
    <name type="scientific">Acinetobacter bereziniae</name>
    <name type="common">Acinetobacter genomosp. 10</name>
    <dbReference type="NCBI Taxonomy" id="106648"/>
    <lineage>
        <taxon>Bacteria</taxon>
        <taxon>Pseudomonadati</taxon>
        <taxon>Pseudomonadota</taxon>
        <taxon>Gammaproteobacteria</taxon>
        <taxon>Moraxellales</taxon>
        <taxon>Moraxellaceae</taxon>
        <taxon>Acinetobacter</taxon>
    </lineage>
</organism>
<evidence type="ECO:0000313" key="2">
    <source>
        <dbReference type="Proteomes" id="UP000490535"/>
    </source>
</evidence>
<protein>
    <submittedName>
        <fullName evidence="1">Uncharacterized protein</fullName>
    </submittedName>
</protein>
<sequence length="72" mass="8421">MANVSYVCVNIFIKPIKKTKTLGKAFFYETFPIFINLVKLKSFGKDRVKQEEEFDVLLSIFGDVIRTKGNWR</sequence>
<reference evidence="2" key="1">
    <citation type="journal article" date="2020" name="MBio">
        <title>Horizontal gene transfer to a defensive symbiont with a reduced genome amongst a multipartite beetle microbiome.</title>
        <authorList>
            <person name="Waterworth S.C."/>
            <person name="Florez L.V."/>
            <person name="Rees E.R."/>
            <person name="Hertweck C."/>
            <person name="Kaltenpoth M."/>
            <person name="Kwan J.C."/>
        </authorList>
    </citation>
    <scope>NUCLEOTIDE SEQUENCE [LARGE SCALE GENOMIC DNA]</scope>
</reference>
<dbReference type="Proteomes" id="UP000490535">
    <property type="component" value="Unassembled WGS sequence"/>
</dbReference>
<name>A0A833UTA1_ACIBZ</name>
<gene>
    <name evidence="1" type="ORF">GAK29_03203</name>
</gene>
<dbReference type="EMBL" id="WNDP01000093">
    <property type="protein sequence ID" value="KAF1022343.1"/>
    <property type="molecule type" value="Genomic_DNA"/>
</dbReference>
<dbReference type="AlphaFoldDB" id="A0A833UTA1"/>
<comment type="caution">
    <text evidence="1">The sequence shown here is derived from an EMBL/GenBank/DDBJ whole genome shotgun (WGS) entry which is preliminary data.</text>
</comment>
<accession>A0A833UTA1</accession>
<proteinExistence type="predicted"/>